<dbReference type="Pfam" id="PF02649">
    <property type="entry name" value="GCHY-1"/>
    <property type="match status" value="1"/>
</dbReference>
<dbReference type="PANTHER" id="PTHR36445:SF1">
    <property type="entry name" value="GTP CYCLOHYDROLASE MPTA"/>
    <property type="match status" value="1"/>
</dbReference>
<dbReference type="GO" id="GO:0003934">
    <property type="term" value="F:GTP cyclohydrolase I activity"/>
    <property type="evidence" value="ECO:0007669"/>
    <property type="project" value="InterPro"/>
</dbReference>
<gene>
    <name evidence="2" type="ORF">H8E41_10765</name>
</gene>
<dbReference type="AlphaFoldDB" id="A0A8J6NDE1"/>
<dbReference type="PANTHER" id="PTHR36445">
    <property type="entry name" value="GTP CYCLOHYDROLASE MPTA"/>
    <property type="match status" value="1"/>
</dbReference>
<reference evidence="2 3" key="1">
    <citation type="submission" date="2020-08" db="EMBL/GenBank/DDBJ databases">
        <title>Bridging the membrane lipid divide: bacteria of the FCB group superphylum have the potential to synthesize archaeal ether lipids.</title>
        <authorList>
            <person name="Villanueva L."/>
            <person name="Von Meijenfeldt F.A.B."/>
            <person name="Westbye A.B."/>
            <person name="Yadav S."/>
            <person name="Hopmans E.C."/>
            <person name="Dutilh B.E."/>
            <person name="Sinninghe Damste J.S."/>
        </authorList>
    </citation>
    <scope>NUCLEOTIDE SEQUENCE [LARGE SCALE GENOMIC DNA]</scope>
    <source>
        <strain evidence="2">NIOZ-UU47</strain>
    </source>
</reference>
<evidence type="ECO:0000313" key="3">
    <source>
        <dbReference type="Proteomes" id="UP000614424"/>
    </source>
</evidence>
<protein>
    <submittedName>
        <fullName evidence="2">GTP cyclohydrolase I FolE2</fullName>
    </submittedName>
</protein>
<proteinExistence type="predicted"/>
<keyword evidence="1" id="KW-0378">Hydrolase</keyword>
<sequence>MKDIQSQPDYRRISIKKVGVKDISYPVTVLDRAKKVQKTVAKVNMYVNLPHQFKGTHMSRFVEILNDFHGEIKLKSFHRILEEMKEKLQAEAAHIEIEFPYFLKKKRGPGRTVMGEYLCRMHGSLQKENDLILEIEVPVAPPAPVQTGSGLPESLGLWGVVTTSLRFQHFIWIEDIISMVEEITNHDLQWSSALAKPQDNSLSVEGIANAIGNTITNLTDISWFSVNVENFAKGFSTFASLEWPENYTPPQ</sequence>
<name>A0A8J6NDE1_9BACT</name>
<accession>A0A8J6NDE1</accession>
<evidence type="ECO:0000313" key="2">
    <source>
        <dbReference type="EMBL" id="MBC8318376.1"/>
    </source>
</evidence>
<dbReference type="InterPro" id="IPR003801">
    <property type="entry name" value="GTP_cyclohydrolase_FolE2/MptA"/>
</dbReference>
<dbReference type="Gene3D" id="3.10.270.10">
    <property type="entry name" value="Urate Oxidase"/>
    <property type="match status" value="1"/>
</dbReference>
<dbReference type="EMBL" id="JACNJZ010000155">
    <property type="protein sequence ID" value="MBC8318376.1"/>
    <property type="molecule type" value="Genomic_DNA"/>
</dbReference>
<evidence type="ECO:0000256" key="1">
    <source>
        <dbReference type="ARBA" id="ARBA00022801"/>
    </source>
</evidence>
<comment type="caution">
    <text evidence="2">The sequence shown here is derived from an EMBL/GenBank/DDBJ whole genome shotgun (WGS) entry which is preliminary data.</text>
</comment>
<organism evidence="2 3">
    <name type="scientific">Candidatus Desulfobia pelagia</name>
    <dbReference type="NCBI Taxonomy" id="2841692"/>
    <lineage>
        <taxon>Bacteria</taxon>
        <taxon>Pseudomonadati</taxon>
        <taxon>Thermodesulfobacteriota</taxon>
        <taxon>Desulfobulbia</taxon>
        <taxon>Desulfobulbales</taxon>
        <taxon>Desulfobulbaceae</taxon>
        <taxon>Candidatus Desulfobia</taxon>
    </lineage>
</organism>
<dbReference type="Proteomes" id="UP000614424">
    <property type="component" value="Unassembled WGS sequence"/>
</dbReference>